<keyword evidence="3" id="KW-1185">Reference proteome</keyword>
<dbReference type="eggNOG" id="ENOG50334KQ">
    <property type="taxonomic scope" value="Bacteria"/>
</dbReference>
<reference evidence="2 3" key="1">
    <citation type="submission" date="2009-01" db="EMBL/GenBank/DDBJ databases">
        <title>Complete sequence of Clostridium cellulolyticum H10.</title>
        <authorList>
            <consortium name="US DOE Joint Genome Institute"/>
            <person name="Lucas S."/>
            <person name="Copeland A."/>
            <person name="Lapidus A."/>
            <person name="Glavina del Rio T."/>
            <person name="Dalin E."/>
            <person name="Tice H."/>
            <person name="Bruce D."/>
            <person name="Goodwin L."/>
            <person name="Pitluck S."/>
            <person name="Chertkov O."/>
            <person name="Saunders E."/>
            <person name="Brettin T."/>
            <person name="Detter J.C."/>
            <person name="Han C."/>
            <person name="Larimer F."/>
            <person name="Land M."/>
            <person name="Hauser L."/>
            <person name="Kyrpides N."/>
            <person name="Ivanova N."/>
            <person name="Zhou J."/>
            <person name="Richardson P."/>
        </authorList>
    </citation>
    <scope>NUCLEOTIDE SEQUENCE [LARGE SCALE GENOMIC DNA]</scope>
    <source>
        <strain evidence="3">ATCC 35319 / DSM 5812 / JCM 6584 / H10</strain>
    </source>
</reference>
<dbReference type="EMBL" id="CP001348">
    <property type="protein sequence ID" value="ACL77225.1"/>
    <property type="molecule type" value="Genomic_DNA"/>
</dbReference>
<dbReference type="InterPro" id="IPR025480">
    <property type="entry name" value="DUF4330"/>
</dbReference>
<dbReference type="Pfam" id="PF14221">
    <property type="entry name" value="DUF4330"/>
    <property type="match status" value="1"/>
</dbReference>
<keyword evidence="1" id="KW-0812">Transmembrane</keyword>
<gene>
    <name evidence="2" type="ordered locus">Ccel_2931</name>
</gene>
<dbReference type="RefSeq" id="WP_015926292.1">
    <property type="nucleotide sequence ID" value="NC_011898.1"/>
</dbReference>
<protein>
    <recommendedName>
        <fullName evidence="4">DUF4330 domain-containing protein</fullName>
    </recommendedName>
</protein>
<evidence type="ECO:0008006" key="4">
    <source>
        <dbReference type="Google" id="ProtNLM"/>
    </source>
</evidence>
<sequence>MKLIDEKGRLFGKVNIIDLVVVLLVLLLAAAVGYKVLSPKIASSPTAQGEVTAVVKCTFRTDTVISQVKAGQQLVFGTDYVPNATIAEVKVVPSDYTTTDAQGRVHIEKHPNLKDLYITIKAKVNTNAPILKVGTQDLCLGKKFTVKTQTMEMDGNVEMVTITK</sequence>
<organism evidence="2 3">
    <name type="scientific">Ruminiclostridium cellulolyticum (strain ATCC 35319 / DSM 5812 / JCM 6584 / H10)</name>
    <name type="common">Clostridium cellulolyticum</name>
    <dbReference type="NCBI Taxonomy" id="394503"/>
    <lineage>
        <taxon>Bacteria</taxon>
        <taxon>Bacillati</taxon>
        <taxon>Bacillota</taxon>
        <taxon>Clostridia</taxon>
        <taxon>Eubacteriales</taxon>
        <taxon>Oscillospiraceae</taxon>
        <taxon>Ruminiclostridium</taxon>
    </lineage>
</organism>
<dbReference type="KEGG" id="cce:Ccel_2931"/>
<dbReference type="Proteomes" id="UP000001349">
    <property type="component" value="Chromosome"/>
</dbReference>
<keyword evidence="1" id="KW-0472">Membrane</keyword>
<dbReference type="HOGENOM" id="CLU_133815_1_0_9"/>
<accession>B8I8C5</accession>
<evidence type="ECO:0000313" key="2">
    <source>
        <dbReference type="EMBL" id="ACL77225.1"/>
    </source>
</evidence>
<feature type="transmembrane region" description="Helical" evidence="1">
    <location>
        <begin position="12"/>
        <end position="34"/>
    </location>
</feature>
<evidence type="ECO:0000313" key="3">
    <source>
        <dbReference type="Proteomes" id="UP000001349"/>
    </source>
</evidence>
<proteinExistence type="predicted"/>
<dbReference type="OrthoDB" id="1723529at2"/>
<name>B8I8C5_RUMCH</name>
<dbReference type="AlphaFoldDB" id="B8I8C5"/>
<evidence type="ECO:0000256" key="1">
    <source>
        <dbReference type="SAM" id="Phobius"/>
    </source>
</evidence>
<dbReference type="STRING" id="394503.Ccel_2931"/>
<keyword evidence="1" id="KW-1133">Transmembrane helix</keyword>